<dbReference type="InterPro" id="IPR014001">
    <property type="entry name" value="Helicase_ATP-bd"/>
</dbReference>
<keyword evidence="1" id="KW-0547">Nucleotide-binding</keyword>
<organism evidence="9 12">
    <name type="scientific">Lactobacillus selangorensis</name>
    <dbReference type="NCBI Taxonomy" id="81857"/>
    <lineage>
        <taxon>Bacteria</taxon>
        <taxon>Bacillati</taxon>
        <taxon>Bacillota</taxon>
        <taxon>Bacilli</taxon>
        <taxon>Lactobacillales</taxon>
        <taxon>Lactobacillaceae</taxon>
        <taxon>Lactobacillus</taxon>
    </lineage>
</organism>
<evidence type="ECO:0000313" key="12">
    <source>
        <dbReference type="Proteomes" id="UP000051751"/>
    </source>
</evidence>
<dbReference type="InterPro" id="IPR027417">
    <property type="entry name" value="P-loop_NTPase"/>
</dbReference>
<dbReference type="EMBL" id="JQAZ01000003">
    <property type="protein sequence ID" value="KRN31827.1"/>
    <property type="molecule type" value="Genomic_DNA"/>
</dbReference>
<feature type="domain" description="Helicase C-terminal" evidence="8">
    <location>
        <begin position="223"/>
        <end position="366"/>
    </location>
</feature>
<dbReference type="CDD" id="cd00268">
    <property type="entry name" value="DEADc"/>
    <property type="match status" value="1"/>
</dbReference>
<evidence type="ECO:0000256" key="2">
    <source>
        <dbReference type="ARBA" id="ARBA00022801"/>
    </source>
</evidence>
<dbReference type="PANTHER" id="PTHR47959:SF13">
    <property type="entry name" value="ATP-DEPENDENT RNA HELICASE RHLE"/>
    <property type="match status" value="1"/>
</dbReference>
<dbReference type="PROSITE" id="PS51194">
    <property type="entry name" value="HELICASE_CTER"/>
    <property type="match status" value="1"/>
</dbReference>
<dbReference type="Pfam" id="PF00271">
    <property type="entry name" value="Helicase_C"/>
    <property type="match status" value="1"/>
</dbReference>
<dbReference type="GO" id="GO:0005524">
    <property type="term" value="F:ATP binding"/>
    <property type="evidence" value="ECO:0007669"/>
    <property type="project" value="UniProtKB-KW"/>
</dbReference>
<keyword evidence="11" id="KW-1185">Reference proteome</keyword>
<dbReference type="RefSeq" id="WP_057769293.1">
    <property type="nucleotide sequence ID" value="NZ_JQAT01000003.1"/>
</dbReference>
<dbReference type="PATRIC" id="fig|81857.3.peg.1334"/>
<dbReference type="GO" id="GO:0003724">
    <property type="term" value="F:RNA helicase activity"/>
    <property type="evidence" value="ECO:0007669"/>
    <property type="project" value="TreeGrafter"/>
</dbReference>
<evidence type="ECO:0000313" key="11">
    <source>
        <dbReference type="Proteomes" id="UP000051645"/>
    </source>
</evidence>
<gene>
    <name evidence="9" type="ORF">IV38_GL001323</name>
    <name evidence="10" type="ORF">IV40_GL001110</name>
</gene>
<proteinExistence type="inferred from homology"/>
<dbReference type="SMART" id="SM00490">
    <property type="entry name" value="HELICc"/>
    <property type="match status" value="1"/>
</dbReference>
<feature type="domain" description="Helicase ATP-binding" evidence="7">
    <location>
        <begin position="27"/>
        <end position="196"/>
    </location>
</feature>
<keyword evidence="3 9" id="KW-0347">Helicase</keyword>
<evidence type="ECO:0000313" key="10">
    <source>
        <dbReference type="EMBL" id="KRN31827.1"/>
    </source>
</evidence>
<feature type="region of interest" description="Disordered" evidence="6">
    <location>
        <begin position="363"/>
        <end position="403"/>
    </location>
</feature>
<comment type="similarity">
    <text evidence="5">Belongs to the DEAD box helicase family.</text>
</comment>
<dbReference type="InterPro" id="IPR044742">
    <property type="entry name" value="DEAD/DEAH_RhlB"/>
</dbReference>
<dbReference type="GO" id="GO:0003676">
    <property type="term" value="F:nucleic acid binding"/>
    <property type="evidence" value="ECO:0007669"/>
    <property type="project" value="InterPro"/>
</dbReference>
<dbReference type="SUPFAM" id="SSF52540">
    <property type="entry name" value="P-loop containing nucleoside triphosphate hydrolases"/>
    <property type="match status" value="1"/>
</dbReference>
<keyword evidence="4" id="KW-0067">ATP-binding</keyword>
<evidence type="ECO:0000313" key="9">
    <source>
        <dbReference type="EMBL" id="KRN28325.1"/>
    </source>
</evidence>
<dbReference type="AlphaFoldDB" id="A0A0R2FPP8"/>
<dbReference type="PANTHER" id="PTHR47959">
    <property type="entry name" value="ATP-DEPENDENT RNA HELICASE RHLE-RELATED"/>
    <property type="match status" value="1"/>
</dbReference>
<dbReference type="InterPro" id="IPR011545">
    <property type="entry name" value="DEAD/DEAH_box_helicase_dom"/>
</dbReference>
<sequence length="403" mass="45149">MKVAAPFQEYWQQQGFTQFSPIQEAVYEPLKNGQSVLGLAPTGSGKTLAFALPLLETITPKAGLQVLILAPSQELAIQLRDVIQPYAKLVGITLQSVTGKANRKRQLEKLKAKPEMIIATSGRLIELVAQKKIKLNQLKTIVVDEADAVLADDRMENVREIVDLVPHFPQLAFFSATESQLLQELPKWFGKDIQVIDVRSIDHTQGQVRHELIQVSNVRKPTVLRQLAHQKGMRALVFFNQESALQKTAATLKHHNVSFAMLVSHSRQVERQAALREFRQGKVALLLATDVAARGLDIANLPTVINYDLPQKLTTYIHRVGRTGRMGANGEVINLGDDHDKRDLQHLLGDQYQLIKVTAPHTTEMTQPKKQTDEHAAAPKTVPTKKKHKKNRKRAQKNKGKHK</sequence>
<evidence type="ECO:0000259" key="7">
    <source>
        <dbReference type="PROSITE" id="PS51192"/>
    </source>
</evidence>
<accession>A0A0R2FPP8</accession>
<reference evidence="11 12" key="1">
    <citation type="journal article" date="2015" name="Genome Announc.">
        <title>Expanding the biotechnology potential of lactobacilli through comparative genomics of 213 strains and associated genera.</title>
        <authorList>
            <person name="Sun Z."/>
            <person name="Harris H.M."/>
            <person name="McCann A."/>
            <person name="Guo C."/>
            <person name="Argimon S."/>
            <person name="Zhang W."/>
            <person name="Yang X."/>
            <person name="Jeffery I.B."/>
            <person name="Cooney J.C."/>
            <person name="Kagawa T.F."/>
            <person name="Liu W."/>
            <person name="Song Y."/>
            <person name="Salvetti E."/>
            <person name="Wrobel A."/>
            <person name="Rasinkangas P."/>
            <person name="Parkhill J."/>
            <person name="Rea M.C."/>
            <person name="O'Sullivan O."/>
            <person name="Ritari J."/>
            <person name="Douillard F.P."/>
            <person name="Paul Ross R."/>
            <person name="Yang R."/>
            <person name="Briner A.E."/>
            <person name="Felis G.E."/>
            <person name="de Vos W.M."/>
            <person name="Barrangou R."/>
            <person name="Klaenhammer T.R."/>
            <person name="Caufield P.W."/>
            <person name="Cui Y."/>
            <person name="Zhang H."/>
            <person name="O'Toole P.W."/>
        </authorList>
    </citation>
    <scope>NUCLEOTIDE SEQUENCE [LARGE SCALE GENOMIC DNA]</scope>
    <source>
        <strain evidence="9 12">ATCC BAA-66</strain>
        <strain evidence="10 11">DSM 13344</strain>
    </source>
</reference>
<dbReference type="OrthoDB" id="9805696at2"/>
<dbReference type="Pfam" id="PF00270">
    <property type="entry name" value="DEAD"/>
    <property type="match status" value="1"/>
</dbReference>
<dbReference type="EMBL" id="JQAT01000003">
    <property type="protein sequence ID" value="KRN28325.1"/>
    <property type="molecule type" value="Genomic_DNA"/>
</dbReference>
<evidence type="ECO:0000256" key="5">
    <source>
        <dbReference type="ARBA" id="ARBA00038437"/>
    </source>
</evidence>
<evidence type="ECO:0000259" key="8">
    <source>
        <dbReference type="PROSITE" id="PS51194"/>
    </source>
</evidence>
<dbReference type="Proteomes" id="UP000051751">
    <property type="component" value="Unassembled WGS sequence"/>
</dbReference>
<keyword evidence="2" id="KW-0378">Hydrolase</keyword>
<dbReference type="SMART" id="SM00487">
    <property type="entry name" value="DEXDc"/>
    <property type="match status" value="1"/>
</dbReference>
<dbReference type="PROSITE" id="PS51192">
    <property type="entry name" value="HELICASE_ATP_BIND_1"/>
    <property type="match status" value="1"/>
</dbReference>
<dbReference type="GO" id="GO:0016787">
    <property type="term" value="F:hydrolase activity"/>
    <property type="evidence" value="ECO:0007669"/>
    <property type="project" value="UniProtKB-KW"/>
</dbReference>
<evidence type="ECO:0000256" key="1">
    <source>
        <dbReference type="ARBA" id="ARBA00022741"/>
    </source>
</evidence>
<name>A0A0R2FPP8_9LACO</name>
<evidence type="ECO:0000256" key="3">
    <source>
        <dbReference type="ARBA" id="ARBA00022806"/>
    </source>
</evidence>
<evidence type="ECO:0000256" key="6">
    <source>
        <dbReference type="SAM" id="MobiDB-lite"/>
    </source>
</evidence>
<dbReference type="GO" id="GO:0005829">
    <property type="term" value="C:cytosol"/>
    <property type="evidence" value="ECO:0007669"/>
    <property type="project" value="TreeGrafter"/>
</dbReference>
<dbReference type="CDD" id="cd18787">
    <property type="entry name" value="SF2_C_DEAD"/>
    <property type="match status" value="1"/>
</dbReference>
<protein>
    <submittedName>
        <fullName evidence="9">DEAD DEAH box helicase family protein</fullName>
    </submittedName>
</protein>
<dbReference type="STRING" id="81857.IV38_GL001323"/>
<dbReference type="InterPro" id="IPR050079">
    <property type="entry name" value="DEAD_box_RNA_helicase"/>
</dbReference>
<dbReference type="Gene3D" id="3.40.50.300">
    <property type="entry name" value="P-loop containing nucleotide triphosphate hydrolases"/>
    <property type="match status" value="2"/>
</dbReference>
<evidence type="ECO:0000256" key="4">
    <source>
        <dbReference type="ARBA" id="ARBA00022840"/>
    </source>
</evidence>
<dbReference type="InterPro" id="IPR001650">
    <property type="entry name" value="Helicase_C-like"/>
</dbReference>
<feature type="compositionally biased region" description="Basic residues" evidence="6">
    <location>
        <begin position="383"/>
        <end position="403"/>
    </location>
</feature>
<comment type="caution">
    <text evidence="9">The sequence shown here is derived from an EMBL/GenBank/DDBJ whole genome shotgun (WGS) entry which is preliminary data.</text>
</comment>
<dbReference type="Proteomes" id="UP000051645">
    <property type="component" value="Unassembled WGS sequence"/>
</dbReference>